<dbReference type="SMART" id="SM00700">
    <property type="entry name" value="JHBP"/>
    <property type="match status" value="1"/>
</dbReference>
<dbReference type="PANTHER" id="PTHR11008:SF41">
    <property type="entry name" value="RE70318P"/>
    <property type="match status" value="1"/>
</dbReference>
<keyword evidence="3" id="KW-1185">Reference proteome</keyword>
<reference evidence="2 3" key="1">
    <citation type="submission" date="2020-04" db="EMBL/GenBank/DDBJ databases">
        <authorList>
            <person name="Wallbank WR R."/>
            <person name="Pardo Diaz C."/>
            <person name="Kozak K."/>
            <person name="Martin S."/>
            <person name="Jiggins C."/>
            <person name="Moest M."/>
            <person name="Warren A I."/>
            <person name="Byers J.R.P. K."/>
            <person name="Montejo-Kovacevich G."/>
            <person name="Yen C E."/>
        </authorList>
    </citation>
    <scope>NUCLEOTIDE SEQUENCE [LARGE SCALE GENOMIC DNA]</scope>
</reference>
<name>A0A8S1BCE0_ARCPL</name>
<dbReference type="PANTHER" id="PTHR11008">
    <property type="entry name" value="PROTEIN TAKEOUT-LIKE PROTEIN"/>
    <property type="match status" value="1"/>
</dbReference>
<dbReference type="Pfam" id="PF06585">
    <property type="entry name" value="JHBP"/>
    <property type="match status" value="1"/>
</dbReference>
<sequence length="235" mass="27069">MDVFLCLGFLILLGNAVIAHKIVLDYTNCISKNHAIFINGIENSVKSSDPLEVDIIHLDLPGFEYILKNAKLTGLKNCAVTKLRINKEELTFEYNLECKKIEANGQYKLKGRFGDTFVEGEGNVTVTTGLYIIKFRGNSEKIVHDDKMVYSHIKNFQLDFDAKENLKFNFTNLYGGDKKKSDAFHKLINENWRFTDKELRSAVLTKFMDVFIDHLNDYLKVWPIEKVFPTKCVQK</sequence>
<evidence type="ECO:0000256" key="1">
    <source>
        <dbReference type="SAM" id="SignalP"/>
    </source>
</evidence>
<dbReference type="InterPro" id="IPR010562">
    <property type="entry name" value="Haemolymph_juvenile_hormone-bd"/>
</dbReference>
<feature type="signal peptide" evidence="1">
    <location>
        <begin position="1"/>
        <end position="19"/>
    </location>
</feature>
<keyword evidence="1" id="KW-0732">Signal</keyword>
<organism evidence="2 3">
    <name type="scientific">Arctia plantaginis</name>
    <name type="common">Wood tiger moth</name>
    <name type="synonym">Phalaena plantaginis</name>
    <dbReference type="NCBI Taxonomy" id="874455"/>
    <lineage>
        <taxon>Eukaryota</taxon>
        <taxon>Metazoa</taxon>
        <taxon>Ecdysozoa</taxon>
        <taxon>Arthropoda</taxon>
        <taxon>Hexapoda</taxon>
        <taxon>Insecta</taxon>
        <taxon>Pterygota</taxon>
        <taxon>Neoptera</taxon>
        <taxon>Endopterygota</taxon>
        <taxon>Lepidoptera</taxon>
        <taxon>Glossata</taxon>
        <taxon>Ditrysia</taxon>
        <taxon>Noctuoidea</taxon>
        <taxon>Erebidae</taxon>
        <taxon>Arctiinae</taxon>
        <taxon>Arctia</taxon>
    </lineage>
</organism>
<evidence type="ECO:0000313" key="2">
    <source>
        <dbReference type="EMBL" id="CAB3256031.1"/>
    </source>
</evidence>
<accession>A0A8S1BCE0</accession>
<dbReference type="OrthoDB" id="7251644at2759"/>
<feature type="chain" id="PRO_5035720069" evidence="1">
    <location>
        <begin position="20"/>
        <end position="235"/>
    </location>
</feature>
<evidence type="ECO:0000313" key="3">
    <source>
        <dbReference type="Proteomes" id="UP000494106"/>
    </source>
</evidence>
<dbReference type="Gene3D" id="3.15.10.30">
    <property type="entry name" value="Haemolymph juvenile hormone binding protein"/>
    <property type="match status" value="1"/>
</dbReference>
<dbReference type="AlphaFoldDB" id="A0A8S1BCE0"/>
<dbReference type="EMBL" id="CADEBC010000584">
    <property type="protein sequence ID" value="CAB3256031.1"/>
    <property type="molecule type" value="Genomic_DNA"/>
</dbReference>
<protein>
    <submittedName>
        <fullName evidence="2">Uncharacterized protein</fullName>
    </submittedName>
</protein>
<comment type="caution">
    <text evidence="2">The sequence shown here is derived from an EMBL/GenBank/DDBJ whole genome shotgun (WGS) entry which is preliminary data.</text>
</comment>
<dbReference type="InterPro" id="IPR038606">
    <property type="entry name" value="To_sf"/>
</dbReference>
<proteinExistence type="predicted"/>
<gene>
    <name evidence="2" type="ORF">APLA_LOCUS15115</name>
</gene>
<dbReference type="Proteomes" id="UP000494106">
    <property type="component" value="Unassembled WGS sequence"/>
</dbReference>